<organism evidence="2 3">
    <name type="scientific">Seminavis robusta</name>
    <dbReference type="NCBI Taxonomy" id="568900"/>
    <lineage>
        <taxon>Eukaryota</taxon>
        <taxon>Sar</taxon>
        <taxon>Stramenopiles</taxon>
        <taxon>Ochrophyta</taxon>
        <taxon>Bacillariophyta</taxon>
        <taxon>Bacillariophyceae</taxon>
        <taxon>Bacillariophycidae</taxon>
        <taxon>Naviculales</taxon>
        <taxon>Naviculaceae</taxon>
        <taxon>Seminavis</taxon>
    </lineage>
</organism>
<evidence type="ECO:0000259" key="1">
    <source>
        <dbReference type="PROSITE" id="PS51186"/>
    </source>
</evidence>
<dbReference type="AlphaFoldDB" id="A0A9N8H1A9"/>
<dbReference type="OrthoDB" id="410198at2759"/>
<reference evidence="2" key="1">
    <citation type="submission" date="2020-06" db="EMBL/GenBank/DDBJ databases">
        <authorList>
            <consortium name="Plant Systems Biology data submission"/>
        </authorList>
    </citation>
    <scope>NUCLEOTIDE SEQUENCE</scope>
    <source>
        <strain evidence="2">D6</strain>
    </source>
</reference>
<name>A0A9N8H1A9_9STRA</name>
<comment type="caution">
    <text evidence="2">The sequence shown here is derived from an EMBL/GenBank/DDBJ whole genome shotgun (WGS) entry which is preliminary data.</text>
</comment>
<dbReference type="Pfam" id="PF13508">
    <property type="entry name" value="Acetyltransf_7"/>
    <property type="match status" value="1"/>
</dbReference>
<sequence>MSGTTTKKEPPMIEYPSLSSIPLKSAQDIVWQMLMHAAHENDLEQVKANSLLQPYAQDFGQQKGDIGVGAITKKQEDDEVVPIGAAWVRFLPGVGFATAHLKQKDGHDNDNKPEFQMVLELPELAIACLPEYRGMGVGSSLLKRLFEVVQQEKGGYKGICLSCRSDNPALRLYERVGFVNVEGSELTNRAGGTSLTLMYLFDKKE</sequence>
<dbReference type="InterPro" id="IPR016181">
    <property type="entry name" value="Acyl_CoA_acyltransferase"/>
</dbReference>
<accession>A0A9N8H1A9</accession>
<dbReference type="SUPFAM" id="SSF55729">
    <property type="entry name" value="Acyl-CoA N-acyltransferases (Nat)"/>
    <property type="match status" value="1"/>
</dbReference>
<gene>
    <name evidence="2" type="ORF">SEMRO_13_G010360.1</name>
</gene>
<dbReference type="PANTHER" id="PTHR43617">
    <property type="entry name" value="L-AMINO ACID N-ACETYLTRANSFERASE"/>
    <property type="match status" value="1"/>
</dbReference>
<evidence type="ECO:0000313" key="3">
    <source>
        <dbReference type="Proteomes" id="UP001153069"/>
    </source>
</evidence>
<protein>
    <submittedName>
        <fullName evidence="2">Acetyltransferase (GNAT) family</fullName>
    </submittedName>
</protein>
<dbReference type="InterPro" id="IPR000182">
    <property type="entry name" value="GNAT_dom"/>
</dbReference>
<keyword evidence="3" id="KW-1185">Reference proteome</keyword>
<dbReference type="EMBL" id="CAICTM010000013">
    <property type="protein sequence ID" value="CAB9497081.1"/>
    <property type="molecule type" value="Genomic_DNA"/>
</dbReference>
<feature type="domain" description="N-acetyltransferase" evidence="1">
    <location>
        <begin position="38"/>
        <end position="203"/>
    </location>
</feature>
<dbReference type="GO" id="GO:0016747">
    <property type="term" value="F:acyltransferase activity, transferring groups other than amino-acyl groups"/>
    <property type="evidence" value="ECO:0007669"/>
    <property type="project" value="InterPro"/>
</dbReference>
<proteinExistence type="predicted"/>
<dbReference type="InterPro" id="IPR050276">
    <property type="entry name" value="MshD_Acetyltransferase"/>
</dbReference>
<dbReference type="Proteomes" id="UP001153069">
    <property type="component" value="Unassembled WGS sequence"/>
</dbReference>
<dbReference type="CDD" id="cd04301">
    <property type="entry name" value="NAT_SF"/>
    <property type="match status" value="1"/>
</dbReference>
<evidence type="ECO:0000313" key="2">
    <source>
        <dbReference type="EMBL" id="CAB9497081.1"/>
    </source>
</evidence>
<dbReference type="Gene3D" id="3.40.630.30">
    <property type="match status" value="1"/>
</dbReference>
<dbReference type="PROSITE" id="PS51186">
    <property type="entry name" value="GNAT"/>
    <property type="match status" value="1"/>
</dbReference>